<accession>A0A7W6J1Y4</accession>
<proteinExistence type="predicted"/>
<comment type="caution">
    <text evidence="1">The sequence shown here is derived from an EMBL/GenBank/DDBJ whole genome shotgun (WGS) entry which is preliminary data.</text>
</comment>
<organism evidence="1 2">
    <name type="scientific">Gellertiella hungarica</name>
    <dbReference type="NCBI Taxonomy" id="1572859"/>
    <lineage>
        <taxon>Bacteria</taxon>
        <taxon>Pseudomonadati</taxon>
        <taxon>Pseudomonadota</taxon>
        <taxon>Alphaproteobacteria</taxon>
        <taxon>Hyphomicrobiales</taxon>
        <taxon>Rhizobiaceae</taxon>
        <taxon>Gellertiella</taxon>
    </lineage>
</organism>
<dbReference type="Gene3D" id="2.40.30.100">
    <property type="entry name" value="AF2212/PG0164-like"/>
    <property type="match status" value="1"/>
</dbReference>
<dbReference type="InterPro" id="IPR015018">
    <property type="entry name" value="DUF1905"/>
</dbReference>
<gene>
    <name evidence="1" type="ORF">GGR23_000457</name>
</gene>
<dbReference type="SUPFAM" id="SSF141694">
    <property type="entry name" value="AF2212/PG0164-like"/>
    <property type="match status" value="1"/>
</dbReference>
<name>A0A7W6J1Y4_9HYPH</name>
<reference evidence="1 2" key="1">
    <citation type="submission" date="2020-08" db="EMBL/GenBank/DDBJ databases">
        <title>Genomic Encyclopedia of Type Strains, Phase IV (KMG-IV): sequencing the most valuable type-strain genomes for metagenomic binning, comparative biology and taxonomic classification.</title>
        <authorList>
            <person name="Goeker M."/>
        </authorList>
    </citation>
    <scope>NUCLEOTIDE SEQUENCE [LARGE SCALE GENOMIC DNA]</scope>
    <source>
        <strain evidence="1 2">DSM 29853</strain>
    </source>
</reference>
<dbReference type="EMBL" id="JACIEZ010000001">
    <property type="protein sequence ID" value="MBB4063296.1"/>
    <property type="molecule type" value="Genomic_DNA"/>
</dbReference>
<keyword evidence="2" id="KW-1185">Reference proteome</keyword>
<dbReference type="AlphaFoldDB" id="A0A7W6J1Y4"/>
<evidence type="ECO:0008006" key="3">
    <source>
        <dbReference type="Google" id="ProtNLM"/>
    </source>
</evidence>
<dbReference type="Proteomes" id="UP000528286">
    <property type="component" value="Unassembled WGS sequence"/>
</dbReference>
<protein>
    <recommendedName>
        <fullName evidence="3">DUF1905 domain-containing protein</fullName>
    </recommendedName>
</protein>
<evidence type="ECO:0000313" key="1">
    <source>
        <dbReference type="EMBL" id="MBB4063296.1"/>
    </source>
</evidence>
<sequence>MEPDLSFDFEALLWLYPGKGGWHFVTLPEEIGVAIRVLSGPRAGFGQLPVMAVIGRKRFRTSLFPDAKSGSYLLPVKADVRRSEGLVAGDPVRVSLTVSPG</sequence>
<dbReference type="InterPro" id="IPR037079">
    <property type="entry name" value="AF2212/PG0164-like_sf"/>
</dbReference>
<evidence type="ECO:0000313" key="2">
    <source>
        <dbReference type="Proteomes" id="UP000528286"/>
    </source>
</evidence>
<dbReference type="Pfam" id="PF08922">
    <property type="entry name" value="DUF1905"/>
    <property type="match status" value="1"/>
</dbReference>
<dbReference type="RefSeq" id="WP_183364490.1">
    <property type="nucleotide sequence ID" value="NZ_JACIEZ010000001.1"/>
</dbReference>